<comment type="caution">
    <text evidence="2">The sequence shown here is derived from an EMBL/GenBank/DDBJ whole genome shotgun (WGS) entry which is preliminary data.</text>
</comment>
<dbReference type="STRING" id="267850.ADINL_1376"/>
<proteinExistence type="predicted"/>
<reference evidence="2 3" key="1">
    <citation type="journal article" date="2005" name="Int. J. Syst. Evol. Microbiol.">
        <title>Nitrincola lacisaponensis gen. nov., sp. nov., a novel alkaliphilic bacterium isolated from an alkaline, saline lake.</title>
        <authorList>
            <person name="Dimitriu P.A."/>
            <person name="Shukla S.K."/>
            <person name="Conradt J."/>
            <person name="Marquez M.C."/>
            <person name="Ventosa A."/>
            <person name="Maglia A."/>
            <person name="Peyton B.M."/>
            <person name="Pinkart H.C."/>
            <person name="Mormile M.R."/>
        </authorList>
    </citation>
    <scope>NUCLEOTIDE SEQUENCE [LARGE SCALE GENOMIC DNA]</scope>
    <source>
        <strain evidence="2 3">4CA</strain>
    </source>
</reference>
<feature type="domain" description="STAS" evidence="1">
    <location>
        <begin position="1"/>
        <end position="88"/>
    </location>
</feature>
<evidence type="ECO:0000259" key="1">
    <source>
        <dbReference type="PROSITE" id="PS50801"/>
    </source>
</evidence>
<dbReference type="PROSITE" id="PS50801">
    <property type="entry name" value="STAS"/>
    <property type="match status" value="1"/>
</dbReference>
<evidence type="ECO:0000313" key="3">
    <source>
        <dbReference type="Proteomes" id="UP000027318"/>
    </source>
</evidence>
<dbReference type="Gene3D" id="3.30.750.24">
    <property type="entry name" value="STAS domain"/>
    <property type="match status" value="1"/>
</dbReference>
<keyword evidence="3" id="KW-1185">Reference proteome</keyword>
<sequence>MTEIAVEGDLLFSTVVAKRDALLKQLQSLQGICRLNFAAVDRVDSSALSLWLCCLRYAQKRGLTLEIINPPDDLRSIAQLVGVDEQLH</sequence>
<evidence type="ECO:0000313" key="2">
    <source>
        <dbReference type="EMBL" id="KDE40784.1"/>
    </source>
</evidence>
<dbReference type="InterPro" id="IPR036513">
    <property type="entry name" value="STAS_dom_sf"/>
</dbReference>
<dbReference type="CDD" id="cd07043">
    <property type="entry name" value="STAS_anti-anti-sigma_factors"/>
    <property type="match status" value="1"/>
</dbReference>
<dbReference type="AlphaFoldDB" id="A0A063Y532"/>
<dbReference type="SUPFAM" id="SSF52091">
    <property type="entry name" value="SpoIIaa-like"/>
    <property type="match status" value="1"/>
</dbReference>
<dbReference type="Pfam" id="PF13466">
    <property type="entry name" value="STAS_2"/>
    <property type="match status" value="1"/>
</dbReference>
<accession>A0A063Y532</accession>
<dbReference type="EMBL" id="JMSZ01000016">
    <property type="protein sequence ID" value="KDE40784.1"/>
    <property type="molecule type" value="Genomic_DNA"/>
</dbReference>
<dbReference type="Proteomes" id="UP000027318">
    <property type="component" value="Unassembled WGS sequence"/>
</dbReference>
<name>A0A063Y532_9GAMM</name>
<protein>
    <recommendedName>
        <fullName evidence="1">STAS domain-containing protein</fullName>
    </recommendedName>
</protein>
<organism evidence="2 3">
    <name type="scientific">Nitrincola lacisaponensis</name>
    <dbReference type="NCBI Taxonomy" id="267850"/>
    <lineage>
        <taxon>Bacteria</taxon>
        <taxon>Pseudomonadati</taxon>
        <taxon>Pseudomonadota</taxon>
        <taxon>Gammaproteobacteria</taxon>
        <taxon>Oceanospirillales</taxon>
        <taxon>Oceanospirillaceae</taxon>
        <taxon>Nitrincola</taxon>
    </lineage>
</organism>
<dbReference type="InterPro" id="IPR058548">
    <property type="entry name" value="MlaB-like_STAS"/>
</dbReference>
<gene>
    <name evidence="2" type="ORF">ADINL_1376</name>
</gene>
<dbReference type="InterPro" id="IPR002645">
    <property type="entry name" value="STAS_dom"/>
</dbReference>